<gene>
    <name evidence="1" type="ORF">BI344_12730</name>
</gene>
<sequence>MREAQHQKQGLKGGMALEKEAGGMRFVGFEYVLMRINYIGTLTNQTGMNVYGEVENRETRQ</sequence>
<accession>A0ABX3C7R0</accession>
<name>A0ABX3C7R0_9NEIS</name>
<organism evidence="1 2">
    <name type="scientific">Chromobacterium sphagni</name>
    <dbReference type="NCBI Taxonomy" id="1903179"/>
    <lineage>
        <taxon>Bacteria</taxon>
        <taxon>Pseudomonadati</taxon>
        <taxon>Pseudomonadota</taxon>
        <taxon>Betaproteobacteria</taxon>
        <taxon>Neisseriales</taxon>
        <taxon>Chromobacteriaceae</taxon>
        <taxon>Chromobacterium</taxon>
    </lineage>
</organism>
<proteinExistence type="predicted"/>
<dbReference type="EMBL" id="MKCT01000083">
    <property type="protein sequence ID" value="OHX16282.1"/>
    <property type="molecule type" value="Genomic_DNA"/>
</dbReference>
<reference evidence="1 2" key="1">
    <citation type="submission" date="2016-09" db="EMBL/GenBank/DDBJ databases">
        <title>Chromobacterium muskegensis sp. nov., an insecticidal bacterium isolated from Sphagnum bogs.</title>
        <authorList>
            <person name="Sparks M.E."/>
            <person name="Blackburn M.B."/>
            <person name="Gundersen-Rindal D.E."/>
            <person name="Mitchell A."/>
            <person name="Farrar R."/>
            <person name="Kuhar D."/>
        </authorList>
    </citation>
    <scope>NUCLEOTIDE SEQUENCE [LARGE SCALE GENOMIC DNA]</scope>
    <source>
        <strain evidence="1 2">14B-1</strain>
    </source>
</reference>
<protein>
    <submittedName>
        <fullName evidence="1">Uncharacterized protein</fullName>
    </submittedName>
</protein>
<keyword evidence="2" id="KW-1185">Reference proteome</keyword>
<evidence type="ECO:0000313" key="2">
    <source>
        <dbReference type="Proteomes" id="UP000180280"/>
    </source>
</evidence>
<dbReference type="Proteomes" id="UP000180280">
    <property type="component" value="Unassembled WGS sequence"/>
</dbReference>
<comment type="caution">
    <text evidence="1">The sequence shown here is derived from an EMBL/GenBank/DDBJ whole genome shotgun (WGS) entry which is preliminary data.</text>
</comment>
<evidence type="ECO:0000313" key="1">
    <source>
        <dbReference type="EMBL" id="OHX16282.1"/>
    </source>
</evidence>